<evidence type="ECO:0000256" key="9">
    <source>
        <dbReference type="ARBA" id="ARBA00023136"/>
    </source>
</evidence>
<dbReference type="InterPro" id="IPR006202">
    <property type="entry name" value="Neur_chan_lig-bd"/>
</dbReference>
<keyword evidence="8 11" id="KW-0406">Ion transport</keyword>
<dbReference type="CDD" id="cd19049">
    <property type="entry name" value="LGIC_TM_anion"/>
    <property type="match status" value="1"/>
</dbReference>
<evidence type="ECO:0000256" key="10">
    <source>
        <dbReference type="ARBA" id="ARBA00023303"/>
    </source>
</evidence>
<dbReference type="PROSITE" id="PS00236">
    <property type="entry name" value="NEUROTR_ION_CHANNEL"/>
    <property type="match status" value="1"/>
</dbReference>
<feature type="domain" description="Neurotransmitter-gated ion-channel transmembrane" evidence="13">
    <location>
        <begin position="291"/>
        <end position="377"/>
    </location>
</feature>
<dbReference type="InterPro" id="IPR018000">
    <property type="entry name" value="Neurotransmitter_ion_chnl_CS"/>
</dbReference>
<keyword evidence="7 11" id="KW-1133">Transmembrane helix</keyword>
<organism evidence="14">
    <name type="scientific">Hirudo verbana</name>
    <dbReference type="NCBI Taxonomy" id="311461"/>
    <lineage>
        <taxon>Eukaryota</taxon>
        <taxon>Metazoa</taxon>
        <taxon>Spiralia</taxon>
        <taxon>Lophotrochozoa</taxon>
        <taxon>Annelida</taxon>
        <taxon>Clitellata</taxon>
        <taxon>Hirudinea</taxon>
        <taxon>Hirudinida</taxon>
        <taxon>Hirudiniformes</taxon>
        <taxon>Hirudinidae</taxon>
        <taxon>Hirudo</taxon>
    </lineage>
</organism>
<dbReference type="Pfam" id="PF02931">
    <property type="entry name" value="Neur_chan_LBD"/>
    <property type="match status" value="1"/>
</dbReference>
<dbReference type="InterPro" id="IPR006201">
    <property type="entry name" value="Neur_channel"/>
</dbReference>
<feature type="transmembrane region" description="Helical" evidence="11">
    <location>
        <begin position="456"/>
        <end position="478"/>
    </location>
</feature>
<keyword evidence="3 11" id="KW-0813">Transport</keyword>
<feature type="transmembrane region" description="Helical" evidence="11">
    <location>
        <begin position="349"/>
        <end position="368"/>
    </location>
</feature>
<feature type="transmembrane region" description="Helical" evidence="11">
    <location>
        <begin position="315"/>
        <end position="334"/>
    </location>
</feature>
<dbReference type="PRINTS" id="PR00252">
    <property type="entry name" value="NRIONCHANNEL"/>
</dbReference>
<dbReference type="InterPro" id="IPR038050">
    <property type="entry name" value="Neuro_actylchol_rec"/>
</dbReference>
<feature type="transmembrane region" description="Helical" evidence="11">
    <location>
        <begin position="284"/>
        <end position="308"/>
    </location>
</feature>
<evidence type="ECO:0000259" key="13">
    <source>
        <dbReference type="Pfam" id="PF02932"/>
    </source>
</evidence>
<keyword evidence="9 11" id="KW-0472">Membrane</keyword>
<dbReference type="SUPFAM" id="SSF63712">
    <property type="entry name" value="Nicotinic receptor ligand binding domain-like"/>
    <property type="match status" value="1"/>
</dbReference>
<evidence type="ECO:0000256" key="11">
    <source>
        <dbReference type="RuleBase" id="RU000687"/>
    </source>
</evidence>
<proteinExistence type="evidence at transcript level"/>
<dbReference type="PANTHER" id="PTHR18945">
    <property type="entry name" value="NEUROTRANSMITTER GATED ION CHANNEL"/>
    <property type="match status" value="1"/>
</dbReference>
<feature type="domain" description="Neurotransmitter-gated ion-channel ligand-binding" evidence="12">
    <location>
        <begin position="77"/>
        <end position="283"/>
    </location>
</feature>
<evidence type="ECO:0000256" key="1">
    <source>
        <dbReference type="ARBA" id="ARBA00004141"/>
    </source>
</evidence>
<name>A0A2S1WLY7_9ANNE</name>
<evidence type="ECO:0000256" key="3">
    <source>
        <dbReference type="ARBA" id="ARBA00022448"/>
    </source>
</evidence>
<dbReference type="GO" id="GO:0005886">
    <property type="term" value="C:plasma membrane"/>
    <property type="evidence" value="ECO:0007669"/>
    <property type="project" value="UniProtKB-SubCell"/>
</dbReference>
<evidence type="ECO:0000256" key="4">
    <source>
        <dbReference type="ARBA" id="ARBA00022475"/>
    </source>
</evidence>
<evidence type="ECO:0000256" key="8">
    <source>
        <dbReference type="ARBA" id="ARBA00023065"/>
    </source>
</evidence>
<evidence type="ECO:0000259" key="12">
    <source>
        <dbReference type="Pfam" id="PF02931"/>
    </source>
</evidence>
<dbReference type="Gene3D" id="1.20.58.390">
    <property type="entry name" value="Neurotransmitter-gated ion-channel transmembrane domain"/>
    <property type="match status" value="1"/>
</dbReference>
<keyword evidence="5 11" id="KW-0812">Transmembrane</keyword>
<keyword evidence="10 11" id="KW-0407">Ion channel</keyword>
<keyword evidence="4" id="KW-1003">Cell membrane</keyword>
<sequence>MSKMTLKLFFLAVLLLFFVLRCHGNRPERMTLISGNDDDDDEDIPEIDMATVDSDKEHTPSRLKRQVTYRKDKSVSDVVQKLLTDYNKEEPPSLLKPTEVQIGIYVISFYSINEQTMDYSVSMYLRQTWNDTRLRLEAGQDITELRLGDNKWNEIWIPDTFLRNEKAANFHLVTVENRMLKLKPSGLLWYVTKITATLACPMNLEKFPMDTQECPMLFESFGYTYDTMFFRPLERNITKSIDIAQDLQLPQFFIKNFSVINCDQNYTTGTYPCLEFRFILKRDIGYFLIQVYVPSILIVILSWVSFWINVDASPARVSIGLLTVLTTTTMSSGARSTLPRVSYIKAIDVWMIICLLFVFLSLIEYAVVNVTARRTVRPQPPAPLPKPPRRLPPIPLAHARDTEFGTPLQPMGQRKHNKALNCFKMVPLSNAPGIPKPPEQDGKYQARQLDKFARKVFPVAFLIFNIIYWSFYFLPSLFESSHSLPY</sequence>
<evidence type="ECO:0000256" key="2">
    <source>
        <dbReference type="ARBA" id="ARBA00004236"/>
    </source>
</evidence>
<dbReference type="InterPro" id="IPR036719">
    <property type="entry name" value="Neuro-gated_channel_TM_sf"/>
</dbReference>
<reference evidence="14" key="1">
    <citation type="submission" date="2018-02" db="EMBL/GenBank/DDBJ databases">
        <title>Hirudo verbana central nervous system transcriptome analysis of ion channel and receptor content.</title>
        <authorList>
            <person name="Northcutt A.J."/>
            <person name="Schulz D.J."/>
            <person name="Mesce K.A."/>
        </authorList>
    </citation>
    <scope>NUCLEOTIDE SEQUENCE</scope>
</reference>
<evidence type="ECO:0000313" key="14">
    <source>
        <dbReference type="EMBL" id="AWJ68192.1"/>
    </source>
</evidence>
<protein>
    <submittedName>
        <fullName evidence="14">Putative GABA receptor 10</fullName>
    </submittedName>
</protein>
<evidence type="ECO:0000256" key="6">
    <source>
        <dbReference type="ARBA" id="ARBA00022729"/>
    </source>
</evidence>
<dbReference type="Pfam" id="PF02932">
    <property type="entry name" value="Neur_chan_memb"/>
    <property type="match status" value="1"/>
</dbReference>
<keyword evidence="6 11" id="KW-0732">Signal</keyword>
<comment type="subcellular location">
    <subcellularLocation>
        <location evidence="2">Cell membrane</location>
    </subcellularLocation>
    <subcellularLocation>
        <location evidence="1">Membrane</location>
        <topology evidence="1">Multi-pass membrane protein</topology>
    </subcellularLocation>
</comment>
<dbReference type="GO" id="GO:0004888">
    <property type="term" value="F:transmembrane signaling receptor activity"/>
    <property type="evidence" value="ECO:0007669"/>
    <property type="project" value="InterPro"/>
</dbReference>
<dbReference type="EMBL" id="MG973339">
    <property type="protein sequence ID" value="AWJ68192.1"/>
    <property type="molecule type" value="mRNA"/>
</dbReference>
<dbReference type="AlphaFoldDB" id="A0A2S1WLY7"/>
<feature type="signal peptide" evidence="11">
    <location>
        <begin position="1"/>
        <end position="24"/>
    </location>
</feature>
<dbReference type="GO" id="GO:0005230">
    <property type="term" value="F:extracellular ligand-gated monoatomic ion channel activity"/>
    <property type="evidence" value="ECO:0007669"/>
    <property type="project" value="InterPro"/>
</dbReference>
<keyword evidence="14" id="KW-0675">Receptor</keyword>
<dbReference type="PRINTS" id="PR00253">
    <property type="entry name" value="GABAARECEPTR"/>
</dbReference>
<dbReference type="InterPro" id="IPR036734">
    <property type="entry name" value="Neur_chan_lig-bd_sf"/>
</dbReference>
<accession>A0A2S1WLY7</accession>
<dbReference type="CDD" id="cd18991">
    <property type="entry name" value="LGIC_ECD_GlyR"/>
    <property type="match status" value="1"/>
</dbReference>
<evidence type="ECO:0000256" key="5">
    <source>
        <dbReference type="ARBA" id="ARBA00022692"/>
    </source>
</evidence>
<evidence type="ECO:0000256" key="7">
    <source>
        <dbReference type="ARBA" id="ARBA00022989"/>
    </source>
</evidence>
<dbReference type="Gene3D" id="2.70.170.10">
    <property type="entry name" value="Neurotransmitter-gated ion-channel ligand-binding domain"/>
    <property type="match status" value="1"/>
</dbReference>
<dbReference type="InterPro" id="IPR006029">
    <property type="entry name" value="Neurotrans-gated_channel_TM"/>
</dbReference>
<feature type="chain" id="PRO_5022261330" evidence="11">
    <location>
        <begin position="25"/>
        <end position="486"/>
    </location>
</feature>
<dbReference type="SUPFAM" id="SSF90112">
    <property type="entry name" value="Neurotransmitter-gated ion-channel transmembrane pore"/>
    <property type="match status" value="1"/>
</dbReference>
<dbReference type="InterPro" id="IPR006028">
    <property type="entry name" value="GABAA/Glycine_rcpt"/>
</dbReference>
<comment type="similarity">
    <text evidence="11">Belongs to the ligand-gated ion channel (TC 1.A.9) family.</text>
</comment>
<dbReference type="NCBIfam" id="TIGR00860">
    <property type="entry name" value="LIC"/>
    <property type="match status" value="1"/>
</dbReference>
<dbReference type="FunFam" id="1.20.58.390:FF:000123">
    <property type="entry name" value="Uncharacterized protein"/>
    <property type="match status" value="1"/>
</dbReference>